<dbReference type="AlphaFoldDB" id="A0A2U8WLZ0"/>
<evidence type="ECO:0000313" key="2">
    <source>
        <dbReference type="EMBL" id="AWN47149.1"/>
    </source>
</evidence>
<feature type="transmembrane region" description="Helical" evidence="1">
    <location>
        <begin position="31"/>
        <end position="50"/>
    </location>
</feature>
<accession>A0A2U8WLZ0</accession>
<dbReference type="RefSeq" id="WP_109959480.1">
    <property type="nucleotide sequence ID" value="NZ_CP029553.1"/>
</dbReference>
<gene>
    <name evidence="2" type="ORF">DK419_13180</name>
</gene>
<dbReference type="Proteomes" id="UP000245444">
    <property type="component" value="Chromosome"/>
</dbReference>
<dbReference type="EMBL" id="CP029553">
    <property type="protein sequence ID" value="AWN47149.1"/>
    <property type="molecule type" value="Genomic_DNA"/>
</dbReference>
<proteinExistence type="predicted"/>
<name>A0A2U8WLZ0_9HYPH</name>
<sequence length="65" mass="6887">MRYALAALGLLALAIFAIGTQGPSSHFGDTLVTGCLILAAVLLSAAAIVSRLDRVIRLLKDHRRD</sequence>
<evidence type="ECO:0000256" key="1">
    <source>
        <dbReference type="SAM" id="Phobius"/>
    </source>
</evidence>
<keyword evidence="1" id="KW-1133">Transmembrane helix</keyword>
<evidence type="ECO:0000313" key="3">
    <source>
        <dbReference type="Proteomes" id="UP000245444"/>
    </source>
</evidence>
<reference evidence="2 3" key="1">
    <citation type="submission" date="2018-05" db="EMBL/GenBank/DDBJ databases">
        <title>Complete Genome Sequence of Methylobacterium sp. 17Sr1-28.</title>
        <authorList>
            <person name="Srinivasan S."/>
        </authorList>
    </citation>
    <scope>NUCLEOTIDE SEQUENCE [LARGE SCALE GENOMIC DNA]</scope>
    <source>
        <strain evidence="2 3">17Sr1-28</strain>
    </source>
</reference>
<protein>
    <submittedName>
        <fullName evidence="2">Uncharacterized protein</fullName>
    </submittedName>
</protein>
<dbReference type="KEGG" id="mtea:DK419_13180"/>
<keyword evidence="3" id="KW-1185">Reference proteome</keyword>
<keyword evidence="1" id="KW-0812">Transmembrane</keyword>
<organism evidence="2 3">
    <name type="scientific">Methylobacterium terrae</name>
    <dbReference type="NCBI Taxonomy" id="2202827"/>
    <lineage>
        <taxon>Bacteria</taxon>
        <taxon>Pseudomonadati</taxon>
        <taxon>Pseudomonadota</taxon>
        <taxon>Alphaproteobacteria</taxon>
        <taxon>Hyphomicrobiales</taxon>
        <taxon>Methylobacteriaceae</taxon>
        <taxon>Methylobacterium</taxon>
    </lineage>
</organism>
<keyword evidence="1" id="KW-0472">Membrane</keyword>